<reference evidence="1 2" key="1">
    <citation type="submission" date="2018-06" db="EMBL/GenBank/DDBJ databases">
        <authorList>
            <consortium name="Pathogen Informatics"/>
            <person name="Doyle S."/>
        </authorList>
    </citation>
    <scope>NUCLEOTIDE SEQUENCE [LARGE SCALE GENOMIC DNA]</scope>
    <source>
        <strain evidence="1 2">NCTC5053</strain>
    </source>
</reference>
<sequence>MREKELKLIRTHTTVVKHYRDLQSIADYPVKVRKTDPPPAADPH</sequence>
<dbReference type="Proteomes" id="UP000254387">
    <property type="component" value="Unassembled WGS sequence"/>
</dbReference>
<dbReference type="Gene3D" id="3.30.870.10">
    <property type="entry name" value="Endonuclease Chain A"/>
    <property type="match status" value="1"/>
</dbReference>
<dbReference type="AlphaFoldDB" id="A0A378BWG8"/>
<accession>A0A378BWG8</accession>
<dbReference type="GO" id="GO:0003882">
    <property type="term" value="F:CDP-diacylglycerol-serine O-phosphatidyltransferase activity"/>
    <property type="evidence" value="ECO:0007669"/>
    <property type="project" value="UniProtKB-EC"/>
</dbReference>
<protein>
    <submittedName>
        <fullName evidence="1">CDP-diacylglycerol--serine O-phosphatidyltransferase</fullName>
        <ecNumber evidence="1">2.7.8.8</ecNumber>
    </submittedName>
</protein>
<proteinExistence type="predicted"/>
<dbReference type="EC" id="2.7.8.8" evidence="1"/>
<evidence type="ECO:0000313" key="1">
    <source>
        <dbReference type="EMBL" id="STV55470.1"/>
    </source>
</evidence>
<gene>
    <name evidence="1" type="primary">pssA_1</name>
    <name evidence="1" type="ORF">NCTC5053_05742</name>
</gene>
<name>A0A378BWG8_KLEPN</name>
<evidence type="ECO:0000313" key="2">
    <source>
        <dbReference type="Proteomes" id="UP000254387"/>
    </source>
</evidence>
<keyword evidence="1" id="KW-0808">Transferase</keyword>
<dbReference type="EMBL" id="UGMN01000004">
    <property type="protein sequence ID" value="STV55470.1"/>
    <property type="molecule type" value="Genomic_DNA"/>
</dbReference>
<organism evidence="1 2">
    <name type="scientific">Klebsiella pneumoniae</name>
    <dbReference type="NCBI Taxonomy" id="573"/>
    <lineage>
        <taxon>Bacteria</taxon>
        <taxon>Pseudomonadati</taxon>
        <taxon>Pseudomonadota</taxon>
        <taxon>Gammaproteobacteria</taxon>
        <taxon>Enterobacterales</taxon>
        <taxon>Enterobacteriaceae</taxon>
        <taxon>Klebsiella/Raoultella group</taxon>
        <taxon>Klebsiella</taxon>
        <taxon>Klebsiella pneumoniae complex</taxon>
    </lineage>
</organism>